<evidence type="ECO:0000313" key="4">
    <source>
        <dbReference type="EMBL" id="GGF10874.1"/>
    </source>
</evidence>
<evidence type="ECO:0000256" key="2">
    <source>
        <dbReference type="ARBA" id="ARBA00022801"/>
    </source>
</evidence>
<feature type="domain" description="CheC-like protein" evidence="3">
    <location>
        <begin position="15"/>
        <end position="50"/>
    </location>
</feature>
<dbReference type="Proteomes" id="UP000660110">
    <property type="component" value="Unassembled WGS sequence"/>
</dbReference>
<dbReference type="AlphaFoldDB" id="A0A917AZK1"/>
<name>A0A917AZK1_HALAA</name>
<dbReference type="Gene3D" id="3.40.1550.10">
    <property type="entry name" value="CheC-like"/>
    <property type="match status" value="1"/>
</dbReference>
<protein>
    <submittedName>
        <fullName evidence="4">CheY-P phosphatase CheC</fullName>
    </submittedName>
</protein>
<dbReference type="GO" id="GO:0006935">
    <property type="term" value="P:chemotaxis"/>
    <property type="evidence" value="ECO:0007669"/>
    <property type="project" value="UniProtKB-KW"/>
</dbReference>
<dbReference type="PANTHER" id="PTHR43693">
    <property type="entry name" value="PROTEIN PHOSPHATASE CHEZ"/>
    <property type="match status" value="1"/>
</dbReference>
<dbReference type="InterPro" id="IPR007597">
    <property type="entry name" value="CheC"/>
</dbReference>
<evidence type="ECO:0000259" key="3">
    <source>
        <dbReference type="Pfam" id="PF04509"/>
    </source>
</evidence>
<dbReference type="InterPro" id="IPR028976">
    <property type="entry name" value="CheC-like_sf"/>
</dbReference>
<reference evidence="4" key="1">
    <citation type="journal article" date="2014" name="Int. J. Syst. Evol. Microbiol.">
        <title>Complete genome sequence of Corynebacterium casei LMG S-19264T (=DSM 44701T), isolated from a smear-ripened cheese.</title>
        <authorList>
            <consortium name="US DOE Joint Genome Institute (JGI-PGF)"/>
            <person name="Walter F."/>
            <person name="Albersmeier A."/>
            <person name="Kalinowski J."/>
            <person name="Ruckert C."/>
        </authorList>
    </citation>
    <scope>NUCLEOTIDE SEQUENCE</scope>
    <source>
        <strain evidence="4">CGMCC 1.12153</strain>
    </source>
</reference>
<keyword evidence="1" id="KW-0145">Chemotaxis</keyword>
<sequence length="213" mass="23101">MKAENIDFNGELSHIQLDALKEIGNIGAGHAASSLSALLTKKIDMTVPSVQVLEFNEVMKLAGGAETEAVGIGVRIEGDVPGSMFFILPPHQANTFVVQLLGSNDNRCSSELRESALQELGNIITGSYLSSLADFTRLNLAPSVPVVVRDMVGAIVSAGLIERSQYRDDAIVIETLLEARGCHHEQVKGHFFLFPDPDFHEKLFPSLGLHHDK</sequence>
<evidence type="ECO:0000313" key="5">
    <source>
        <dbReference type="Proteomes" id="UP000660110"/>
    </source>
</evidence>
<organism evidence="4 5">
    <name type="scientific">Halobacillus andaensis</name>
    <dbReference type="NCBI Taxonomy" id="1176239"/>
    <lineage>
        <taxon>Bacteria</taxon>
        <taxon>Bacillati</taxon>
        <taxon>Bacillota</taxon>
        <taxon>Bacilli</taxon>
        <taxon>Bacillales</taxon>
        <taxon>Bacillaceae</taxon>
        <taxon>Halobacillus</taxon>
    </lineage>
</organism>
<reference evidence="4" key="2">
    <citation type="submission" date="2020-09" db="EMBL/GenBank/DDBJ databases">
        <authorList>
            <person name="Sun Q."/>
            <person name="Zhou Y."/>
        </authorList>
    </citation>
    <scope>NUCLEOTIDE SEQUENCE</scope>
    <source>
        <strain evidence="4">CGMCC 1.12153</strain>
    </source>
</reference>
<dbReference type="SUPFAM" id="SSF103039">
    <property type="entry name" value="CheC-like"/>
    <property type="match status" value="1"/>
</dbReference>
<dbReference type="EMBL" id="BMEL01000001">
    <property type="protein sequence ID" value="GGF10874.1"/>
    <property type="molecule type" value="Genomic_DNA"/>
</dbReference>
<dbReference type="CDD" id="cd17909">
    <property type="entry name" value="CheC_ClassI"/>
    <property type="match status" value="1"/>
</dbReference>
<evidence type="ECO:0000256" key="1">
    <source>
        <dbReference type="ARBA" id="ARBA00022500"/>
    </source>
</evidence>
<keyword evidence="2" id="KW-0378">Hydrolase</keyword>
<dbReference type="InterPro" id="IPR050992">
    <property type="entry name" value="CheZ_family_phosphatases"/>
</dbReference>
<dbReference type="PANTHER" id="PTHR43693:SF1">
    <property type="entry name" value="PROTEIN PHOSPHATASE CHEZ"/>
    <property type="match status" value="1"/>
</dbReference>
<dbReference type="Pfam" id="PF04509">
    <property type="entry name" value="CheC"/>
    <property type="match status" value="2"/>
</dbReference>
<accession>A0A917AZK1</accession>
<keyword evidence="5" id="KW-1185">Reference proteome</keyword>
<feature type="domain" description="CheC-like protein" evidence="3">
    <location>
        <begin position="114"/>
        <end position="148"/>
    </location>
</feature>
<comment type="caution">
    <text evidence="4">The sequence shown here is derived from an EMBL/GenBank/DDBJ whole genome shotgun (WGS) entry which is preliminary data.</text>
</comment>
<proteinExistence type="predicted"/>
<gene>
    <name evidence="4" type="primary">cheC</name>
    <name evidence="4" type="ORF">GCM10010954_06840</name>
</gene>
<dbReference type="GO" id="GO:0016787">
    <property type="term" value="F:hydrolase activity"/>
    <property type="evidence" value="ECO:0007669"/>
    <property type="project" value="UniProtKB-KW"/>
</dbReference>